<reference evidence="3" key="1">
    <citation type="submission" date="2009-07" db="EMBL/GenBank/DDBJ databases">
        <authorList>
            <person name="Weinstock G."/>
            <person name="Sodergren E."/>
            <person name="Clifton S."/>
            <person name="Fulton L."/>
            <person name="Fulton B."/>
            <person name="Courtney L."/>
            <person name="Fronick C."/>
            <person name="Harrison M."/>
            <person name="Strong C."/>
            <person name="Farmer C."/>
            <person name="Delahaunty K."/>
            <person name="Markovic C."/>
            <person name="Hall O."/>
            <person name="Minx P."/>
            <person name="Tomlinson C."/>
            <person name="Mitreva M."/>
            <person name="Nelson J."/>
            <person name="Hou S."/>
            <person name="Wollam A."/>
            <person name="Pepin K.H."/>
            <person name="Johnson M."/>
            <person name="Bhonagiri V."/>
            <person name="Nash W.E."/>
            <person name="Warren W."/>
            <person name="Chinwalla A."/>
            <person name="Mardis E.R."/>
            <person name="Wilson R.K."/>
        </authorList>
    </citation>
    <scope>NUCLEOTIDE SEQUENCE [LARGE SCALE GENOMIC DNA]</scope>
    <source>
        <strain evidence="3">DSM 14469</strain>
    </source>
</reference>
<evidence type="ECO:0000313" key="3">
    <source>
        <dbReference type="EMBL" id="EET60907.1"/>
    </source>
</evidence>
<gene>
    <name evidence="3" type="ORF">BRYFOR_06973</name>
</gene>
<evidence type="ECO:0000256" key="1">
    <source>
        <dbReference type="SAM" id="MobiDB-lite"/>
    </source>
</evidence>
<dbReference type="Pfam" id="PF14238">
    <property type="entry name" value="DUF4340"/>
    <property type="match status" value="2"/>
</dbReference>
<dbReference type="EMBL" id="ACCL02000008">
    <property type="protein sequence ID" value="EET60907.1"/>
    <property type="molecule type" value="Genomic_DNA"/>
</dbReference>
<feature type="domain" description="DUF4340" evidence="2">
    <location>
        <begin position="74"/>
        <end position="243"/>
    </location>
</feature>
<keyword evidence="4" id="KW-1185">Reference proteome</keyword>
<name>C6LEC4_9FIRM</name>
<accession>C6LEC4</accession>
<comment type="caution">
    <text evidence="3">The sequence shown here is derived from an EMBL/GenBank/DDBJ whole genome shotgun (WGS) entry which is preliminary data.</text>
</comment>
<evidence type="ECO:0000259" key="2">
    <source>
        <dbReference type="Pfam" id="PF14238"/>
    </source>
</evidence>
<dbReference type="eggNOG" id="ENOG5032V6S">
    <property type="taxonomic scope" value="Bacteria"/>
</dbReference>
<dbReference type="Proteomes" id="UP000005561">
    <property type="component" value="Unassembled WGS sequence"/>
</dbReference>
<feature type="compositionally biased region" description="Acidic residues" evidence="1">
    <location>
        <begin position="324"/>
        <end position="340"/>
    </location>
</feature>
<dbReference type="InterPro" id="IPR025641">
    <property type="entry name" value="DUF4340"/>
</dbReference>
<dbReference type="STRING" id="168384.SAMN05660368_00410"/>
<protein>
    <recommendedName>
        <fullName evidence="2">DUF4340 domain-containing protein</fullName>
    </recommendedName>
</protein>
<proteinExistence type="predicted"/>
<sequence length="397" mass="43496">MKRKTITMSVTVLALAALVGGYMALKEHNEQAEEEEALQAEGEVIWETDTDSLTAISFFIGDDQYTFEKESGSWQLAGDETFPVDEEVLEELFAAVTPLKALRTLTDVEDTAEYGMEDPQNVITLDMEDGTEQVLTIGDNNESTGNDYLMLADSDTTVYTVSSDVRTAIYDGLYDYAVSEELPPITQDNITGITFNSEDTSYMIYKEEDTWMAEGDGVKDSANTDITSELVAQISGVYYVDYLEHDCEGEDLAQYGLEEPFATLTITYEEDDSAKSKTIKIGSTDSEGNYYTQLSGSTQVHTIAPGMVEPFLEYTAEKIVQTETDAESETAEDASEAETEAESKTAEDASEAETETESEAADDDSEEKSEAESEAADVGETDDETADAGETENETDE</sequence>
<dbReference type="OrthoDB" id="2004430at2"/>
<feature type="compositionally biased region" description="Acidic residues" evidence="1">
    <location>
        <begin position="348"/>
        <end position="397"/>
    </location>
</feature>
<feature type="domain" description="DUF4340" evidence="2">
    <location>
        <begin position="249"/>
        <end position="367"/>
    </location>
</feature>
<feature type="region of interest" description="Disordered" evidence="1">
    <location>
        <begin position="322"/>
        <end position="397"/>
    </location>
</feature>
<dbReference type="RefSeq" id="WP_006861767.1">
    <property type="nucleotide sequence ID" value="NZ_ACCL02000008.1"/>
</dbReference>
<organism evidence="3 4">
    <name type="scientific">Marvinbryantia formatexigens DSM 14469</name>
    <dbReference type="NCBI Taxonomy" id="478749"/>
    <lineage>
        <taxon>Bacteria</taxon>
        <taxon>Bacillati</taxon>
        <taxon>Bacillota</taxon>
        <taxon>Clostridia</taxon>
        <taxon>Lachnospirales</taxon>
        <taxon>Lachnospiraceae</taxon>
        <taxon>Marvinbryantia</taxon>
    </lineage>
</organism>
<dbReference type="AlphaFoldDB" id="C6LEC4"/>
<evidence type="ECO:0000313" key="4">
    <source>
        <dbReference type="Proteomes" id="UP000005561"/>
    </source>
</evidence>